<dbReference type="Proteomes" id="UP000823399">
    <property type="component" value="Unassembled WGS sequence"/>
</dbReference>
<dbReference type="OrthoDB" id="2142724at2759"/>
<dbReference type="AlphaFoldDB" id="A0A9P7FCB7"/>
<keyword evidence="2" id="KW-1185">Reference proteome</keyword>
<dbReference type="RefSeq" id="XP_041296120.1">
    <property type="nucleotide sequence ID" value="XM_041430514.1"/>
</dbReference>
<accession>A0A9P7FCB7</accession>
<comment type="caution">
    <text evidence="1">The sequence shown here is derived from an EMBL/GenBank/DDBJ whole genome shotgun (WGS) entry which is preliminary data.</text>
</comment>
<protein>
    <submittedName>
        <fullName evidence="1">Uncharacterized protein</fullName>
    </submittedName>
</protein>
<evidence type="ECO:0000313" key="1">
    <source>
        <dbReference type="EMBL" id="KAG2113826.1"/>
    </source>
</evidence>
<organism evidence="1 2">
    <name type="scientific">Suillus discolor</name>
    <dbReference type="NCBI Taxonomy" id="1912936"/>
    <lineage>
        <taxon>Eukaryota</taxon>
        <taxon>Fungi</taxon>
        <taxon>Dikarya</taxon>
        <taxon>Basidiomycota</taxon>
        <taxon>Agaricomycotina</taxon>
        <taxon>Agaricomycetes</taxon>
        <taxon>Agaricomycetidae</taxon>
        <taxon>Boletales</taxon>
        <taxon>Suillineae</taxon>
        <taxon>Suillaceae</taxon>
        <taxon>Suillus</taxon>
    </lineage>
</organism>
<sequence>MFINHIAEIASNPEMLMFGDEAAKDERTLIYRFGHSKIGTRCIQRKCWIQGKQYSILPILTLDGIIVYDIIEESIMSERFVQFLQKHVLPLTNPYPGP</sequence>
<proteinExistence type="predicted"/>
<evidence type="ECO:0000313" key="2">
    <source>
        <dbReference type="Proteomes" id="UP000823399"/>
    </source>
</evidence>
<gene>
    <name evidence="1" type="ORF">F5147DRAFT_556277</name>
</gene>
<dbReference type="GeneID" id="64692773"/>
<name>A0A9P7FCB7_9AGAM</name>
<dbReference type="EMBL" id="JABBWM010000011">
    <property type="protein sequence ID" value="KAG2113826.1"/>
    <property type="molecule type" value="Genomic_DNA"/>
</dbReference>
<feature type="non-terminal residue" evidence="1">
    <location>
        <position position="1"/>
    </location>
</feature>
<reference evidence="1" key="1">
    <citation type="journal article" date="2020" name="New Phytol.">
        <title>Comparative genomics reveals dynamic genome evolution in host specialist ectomycorrhizal fungi.</title>
        <authorList>
            <person name="Lofgren L.A."/>
            <person name="Nguyen N.H."/>
            <person name="Vilgalys R."/>
            <person name="Ruytinx J."/>
            <person name="Liao H.L."/>
            <person name="Branco S."/>
            <person name="Kuo A."/>
            <person name="LaButti K."/>
            <person name="Lipzen A."/>
            <person name="Andreopoulos W."/>
            <person name="Pangilinan J."/>
            <person name="Riley R."/>
            <person name="Hundley H."/>
            <person name="Na H."/>
            <person name="Barry K."/>
            <person name="Grigoriev I.V."/>
            <person name="Stajich J.E."/>
            <person name="Kennedy P.G."/>
        </authorList>
    </citation>
    <scope>NUCLEOTIDE SEQUENCE</scope>
    <source>
        <strain evidence="1">FC423</strain>
    </source>
</reference>